<keyword evidence="3" id="KW-1185">Reference proteome</keyword>
<dbReference type="RefSeq" id="WP_344347309.1">
    <property type="nucleotide sequence ID" value="NZ_BAAASM010000009.1"/>
</dbReference>
<reference evidence="3" key="1">
    <citation type="journal article" date="2019" name="Int. J. Syst. Evol. Microbiol.">
        <title>The Global Catalogue of Microorganisms (GCM) 10K type strain sequencing project: providing services to taxonomists for standard genome sequencing and annotation.</title>
        <authorList>
            <consortium name="The Broad Institute Genomics Platform"/>
            <consortium name="The Broad Institute Genome Sequencing Center for Infectious Disease"/>
            <person name="Wu L."/>
            <person name="Ma J."/>
        </authorList>
    </citation>
    <scope>NUCLEOTIDE SEQUENCE [LARGE SCALE GENOMIC DNA]</scope>
    <source>
        <strain evidence="3">KCTC 5701</strain>
    </source>
</reference>
<evidence type="ECO:0000313" key="3">
    <source>
        <dbReference type="Proteomes" id="UP001596065"/>
    </source>
</evidence>
<feature type="signal peptide" evidence="1">
    <location>
        <begin position="1"/>
        <end position="20"/>
    </location>
</feature>
<evidence type="ECO:0000313" key="2">
    <source>
        <dbReference type="EMBL" id="MFC5654537.1"/>
    </source>
</evidence>
<protein>
    <recommendedName>
        <fullName evidence="4">DUF732 domain-containing protein</fullName>
    </recommendedName>
</protein>
<sequence>MKHRITTTAAGILAVGALLAGCGSSGPSDTQKKYADAVAAADPDDFGGMKTDDLAGTLGDEGKELCAQLKKGGYDDAVSYARTGFSAKEAAALVAAAVLVDCPDQKAKLPADS</sequence>
<proteinExistence type="predicted"/>
<dbReference type="EMBL" id="JBHSOE010000003">
    <property type="protein sequence ID" value="MFC5654537.1"/>
    <property type="molecule type" value="Genomic_DNA"/>
</dbReference>
<evidence type="ECO:0000256" key="1">
    <source>
        <dbReference type="SAM" id="SignalP"/>
    </source>
</evidence>
<accession>A0ABW0W8K9</accession>
<keyword evidence="1" id="KW-0732">Signal</keyword>
<evidence type="ECO:0008006" key="4">
    <source>
        <dbReference type="Google" id="ProtNLM"/>
    </source>
</evidence>
<dbReference type="Proteomes" id="UP001596065">
    <property type="component" value="Unassembled WGS sequence"/>
</dbReference>
<name>A0ABW0W8K9_STRNO</name>
<dbReference type="PROSITE" id="PS51257">
    <property type="entry name" value="PROKAR_LIPOPROTEIN"/>
    <property type="match status" value="1"/>
</dbReference>
<comment type="caution">
    <text evidence="2">The sequence shown here is derived from an EMBL/GenBank/DDBJ whole genome shotgun (WGS) entry which is preliminary data.</text>
</comment>
<feature type="chain" id="PRO_5045457091" description="DUF732 domain-containing protein" evidence="1">
    <location>
        <begin position="21"/>
        <end position="113"/>
    </location>
</feature>
<gene>
    <name evidence="2" type="ORF">ACFP3J_03385</name>
</gene>
<organism evidence="2 3">
    <name type="scientific">Streptomyces nogalater</name>
    <dbReference type="NCBI Taxonomy" id="38314"/>
    <lineage>
        <taxon>Bacteria</taxon>
        <taxon>Bacillati</taxon>
        <taxon>Actinomycetota</taxon>
        <taxon>Actinomycetes</taxon>
        <taxon>Kitasatosporales</taxon>
        <taxon>Streptomycetaceae</taxon>
        <taxon>Streptomyces</taxon>
    </lineage>
</organism>